<dbReference type="SUPFAM" id="SSF103088">
    <property type="entry name" value="OmpA-like"/>
    <property type="match status" value="1"/>
</dbReference>
<dbReference type="InterPro" id="IPR025511">
    <property type="entry name" value="DUF4398"/>
</dbReference>
<evidence type="ECO:0000256" key="2">
    <source>
        <dbReference type="ARBA" id="ARBA00023136"/>
    </source>
</evidence>
<keyword evidence="7" id="KW-1185">Reference proteome</keyword>
<dbReference type="PROSITE" id="PS01068">
    <property type="entry name" value="OMPA_1"/>
    <property type="match status" value="1"/>
</dbReference>
<name>A0A1L3GK69_SYNAC</name>
<dbReference type="InterPro" id="IPR006690">
    <property type="entry name" value="OMPA-like_CS"/>
</dbReference>
<dbReference type="Proteomes" id="UP000182264">
    <property type="component" value="Chromosome"/>
</dbReference>
<dbReference type="CDD" id="cd07185">
    <property type="entry name" value="OmpA_C-like"/>
    <property type="match status" value="1"/>
</dbReference>
<evidence type="ECO:0000256" key="1">
    <source>
        <dbReference type="ARBA" id="ARBA00004442"/>
    </source>
</evidence>
<evidence type="ECO:0000256" key="4">
    <source>
        <dbReference type="SAM" id="Coils"/>
    </source>
</evidence>
<dbReference type="InterPro" id="IPR050330">
    <property type="entry name" value="Bact_OuterMem_StrucFunc"/>
</dbReference>
<dbReference type="InterPro" id="IPR006665">
    <property type="entry name" value="OmpA-like"/>
</dbReference>
<protein>
    <recommendedName>
        <fullName evidence="5">OmpA-like domain-containing protein</fullName>
    </recommendedName>
</protein>
<proteinExistence type="predicted"/>
<dbReference type="Pfam" id="PF00691">
    <property type="entry name" value="OmpA"/>
    <property type="match status" value="1"/>
</dbReference>
<dbReference type="GO" id="GO:0009279">
    <property type="term" value="C:cell outer membrane"/>
    <property type="evidence" value="ECO:0007669"/>
    <property type="project" value="UniProtKB-SubCell"/>
</dbReference>
<dbReference type="Pfam" id="PF14346">
    <property type="entry name" value="DUF4398"/>
    <property type="match status" value="1"/>
</dbReference>
<reference evidence="6 7" key="1">
    <citation type="journal article" date="2017" name="Genome Announc.">
        <title>Complete Genome Sequences of Two Acetylene-Fermenting Pelobacter acetylenicus Strains.</title>
        <authorList>
            <person name="Sutton J.M."/>
            <person name="Baesman S.M."/>
            <person name="Fierst J.L."/>
            <person name="Poret-Peterson A.T."/>
            <person name="Oremland R.S."/>
            <person name="Dunlap D.S."/>
            <person name="Akob D.M."/>
        </authorList>
    </citation>
    <scope>NUCLEOTIDE SEQUENCE [LARGE SCALE GENOMIC DNA]</scope>
    <source>
        <strain evidence="6 7">DSM 3247</strain>
    </source>
</reference>
<dbReference type="PRINTS" id="PR01021">
    <property type="entry name" value="OMPADOMAIN"/>
</dbReference>
<dbReference type="InterPro" id="IPR006664">
    <property type="entry name" value="OMP_bac"/>
</dbReference>
<dbReference type="EMBL" id="CP015518">
    <property type="protein sequence ID" value="APG26322.1"/>
    <property type="molecule type" value="Genomic_DNA"/>
</dbReference>
<dbReference type="InterPro" id="IPR036737">
    <property type="entry name" value="OmpA-like_sf"/>
</dbReference>
<accession>A0A1L3GK69</accession>
<dbReference type="Gene3D" id="3.30.1330.60">
    <property type="entry name" value="OmpA-like domain"/>
    <property type="match status" value="1"/>
</dbReference>
<feature type="coiled-coil region" evidence="4">
    <location>
        <begin position="13"/>
        <end position="57"/>
    </location>
</feature>
<dbReference type="STRING" id="29542.A6070_05435"/>
<feature type="coiled-coil region" evidence="4">
    <location>
        <begin position="89"/>
        <end position="185"/>
    </location>
</feature>
<organism evidence="6 7">
    <name type="scientific">Syntrophotalea acetylenica</name>
    <name type="common">Pelobacter acetylenicus</name>
    <dbReference type="NCBI Taxonomy" id="29542"/>
    <lineage>
        <taxon>Bacteria</taxon>
        <taxon>Pseudomonadati</taxon>
        <taxon>Thermodesulfobacteriota</taxon>
        <taxon>Desulfuromonadia</taxon>
        <taxon>Desulfuromonadales</taxon>
        <taxon>Syntrophotaleaceae</taxon>
        <taxon>Syntrophotalea</taxon>
    </lineage>
</organism>
<sequence>MLAAMALSGCAQKVTTNAALEEARAAYKAAQANPTVIRNAALELKKAEMALTQAETSFQQKADLATVEHQAYLSKQHSAIAQEIGNQKIAEAAIEQASAERNKVLLEARSTEASLAEQRAAAEKEAALQALKEAEAQKAAAEQATMEATEQRLAAEKAMAEATEAREKAAKLEQEMAELQAVKADRGLVMTLGDVVFDVNKADLKPGGIVTVDKLAAFLTEYPTRKVMIEGFTDSTGSAEYNQVLSERRALAVRRALIDKGIEASRIEIHGYGEDFPVATNNTTAGRQMNRRVEIIISDEEGTIPARTK</sequence>
<gene>
    <name evidence="6" type="ORF">A7E75_11420</name>
</gene>
<evidence type="ECO:0000259" key="5">
    <source>
        <dbReference type="PROSITE" id="PS51123"/>
    </source>
</evidence>
<keyword evidence="4" id="KW-0175">Coiled coil</keyword>
<dbReference type="PANTHER" id="PTHR30329:SF20">
    <property type="entry name" value="EXPORTED PROTEIN"/>
    <property type="match status" value="1"/>
</dbReference>
<dbReference type="PROSITE" id="PS51123">
    <property type="entry name" value="OMPA_2"/>
    <property type="match status" value="1"/>
</dbReference>
<evidence type="ECO:0000313" key="6">
    <source>
        <dbReference type="EMBL" id="APG26322.1"/>
    </source>
</evidence>
<evidence type="ECO:0000313" key="7">
    <source>
        <dbReference type="Proteomes" id="UP000182264"/>
    </source>
</evidence>
<keyword evidence="2 3" id="KW-0472">Membrane</keyword>
<comment type="subcellular location">
    <subcellularLocation>
        <location evidence="1">Cell outer membrane</location>
    </subcellularLocation>
</comment>
<dbReference type="PANTHER" id="PTHR30329">
    <property type="entry name" value="STATOR ELEMENT OF FLAGELLAR MOTOR COMPLEX"/>
    <property type="match status" value="1"/>
</dbReference>
<dbReference type="PRINTS" id="PR01023">
    <property type="entry name" value="NAFLGMOTY"/>
</dbReference>
<feature type="domain" description="OmpA-like" evidence="5">
    <location>
        <begin position="184"/>
        <end position="301"/>
    </location>
</feature>
<evidence type="ECO:0000256" key="3">
    <source>
        <dbReference type="PROSITE-ProRule" id="PRU00473"/>
    </source>
</evidence>
<dbReference type="AlphaFoldDB" id="A0A1L3GK69"/>